<accession>A0ABP8NKC1</accession>
<feature type="transmembrane region" description="Helical" evidence="1">
    <location>
        <begin position="12"/>
        <end position="29"/>
    </location>
</feature>
<gene>
    <name evidence="2" type="ORF">GCM10023156_59270</name>
</gene>
<reference evidence="3" key="1">
    <citation type="journal article" date="2019" name="Int. J. Syst. Evol. Microbiol.">
        <title>The Global Catalogue of Microorganisms (GCM) 10K type strain sequencing project: providing services to taxonomists for standard genome sequencing and annotation.</title>
        <authorList>
            <consortium name="The Broad Institute Genomics Platform"/>
            <consortium name="The Broad Institute Genome Sequencing Center for Infectious Disease"/>
            <person name="Wu L."/>
            <person name="Ma J."/>
        </authorList>
    </citation>
    <scope>NUCLEOTIDE SEQUENCE [LARGE SCALE GENOMIC DNA]</scope>
    <source>
        <strain evidence="3">JCM 17759</strain>
    </source>
</reference>
<evidence type="ECO:0000256" key="1">
    <source>
        <dbReference type="SAM" id="Phobius"/>
    </source>
</evidence>
<dbReference type="Proteomes" id="UP001500840">
    <property type="component" value="Unassembled WGS sequence"/>
</dbReference>
<dbReference type="EMBL" id="BAABGA010000098">
    <property type="protein sequence ID" value="GAA4468365.1"/>
    <property type="molecule type" value="Genomic_DNA"/>
</dbReference>
<sequence>MFAVTGSGESVFRMLLFVLLPQMCIWFSDEMGRMTGVAMGLGRPDITERTPGTFVAIGGWILLIAGISVWIKLWVQS</sequence>
<keyword evidence="1" id="KW-1133">Transmembrane helix</keyword>
<evidence type="ECO:0000313" key="2">
    <source>
        <dbReference type="EMBL" id="GAA4468365.1"/>
    </source>
</evidence>
<keyword evidence="1" id="KW-0812">Transmembrane</keyword>
<comment type="caution">
    <text evidence="2">The sequence shown here is derived from an EMBL/GenBank/DDBJ whole genome shotgun (WGS) entry which is preliminary data.</text>
</comment>
<name>A0ABP8NKC1_9BACT</name>
<proteinExistence type="predicted"/>
<keyword evidence="1" id="KW-0472">Membrane</keyword>
<keyword evidence="3" id="KW-1185">Reference proteome</keyword>
<organism evidence="2 3">
    <name type="scientific">Novipirellula rosea</name>
    <dbReference type="NCBI Taxonomy" id="1031540"/>
    <lineage>
        <taxon>Bacteria</taxon>
        <taxon>Pseudomonadati</taxon>
        <taxon>Planctomycetota</taxon>
        <taxon>Planctomycetia</taxon>
        <taxon>Pirellulales</taxon>
        <taxon>Pirellulaceae</taxon>
        <taxon>Novipirellula</taxon>
    </lineage>
</organism>
<protein>
    <submittedName>
        <fullName evidence="2">Uncharacterized protein</fullName>
    </submittedName>
</protein>
<feature type="transmembrane region" description="Helical" evidence="1">
    <location>
        <begin position="50"/>
        <end position="71"/>
    </location>
</feature>
<evidence type="ECO:0000313" key="3">
    <source>
        <dbReference type="Proteomes" id="UP001500840"/>
    </source>
</evidence>